<sequence>MTTLTLRRRAVCGLALLALLCGCCAPSVCGANAEGTAGSPENPPPDVGRKIFLPVDVACELSEEKLRWRFPGETGWNNCATDASELKDEVARLCDSAAWLYGCWRCAQACAAAGSDAVAFTMKVAMYGKSQPYRKSLAAKSAAAGVSFSDAAGVCALVGVNNTDDGCTGEKLVAAKPPAPAAVRLTGGTEAQQQGRTIEAKSETQLQEEGRRDAGEAAAGAGRGNTAGTTVQKPAALAPQPTAKPPAESAAPVGGVGGQPAHTVEGTKQVDEGVPATEVPPKPNAQPETGGGLAQGGDDGATGHPKAAEDSEEAGGVAELQAATEPNSDSTNPAQPTAGAETIAGPQPPESEGQTQGAAAQSSGQPEIGSAVTSGPAAPAGSRAGTTPPVPSAGGGGTAGGQTGEPNEANAEDTAEPNAARAPAKSEAKAPAAGPTATSTDNAATTTDGDSSPAAQPQPASSVGTNEAGDAEQKEQPAVPTSQSQTETSGGGGGQATQPAAGAAAQAASTTNSTSAAKAVPGDSDGSSSAAAAHSASPLVLLLLLLACAAAAVMLAA</sequence>
<reference evidence="3 4" key="1">
    <citation type="journal article" date="2018" name="BMC Genomics">
        <title>Genomic comparison of Trypanosoma conorhini and Trypanosoma rangeli to Trypanosoma cruzi strains of high and low virulence.</title>
        <authorList>
            <person name="Bradwell K.R."/>
            <person name="Koparde V.N."/>
            <person name="Matveyev A.V."/>
            <person name="Serrano M.G."/>
            <person name="Alves J.M."/>
            <person name="Parikh H."/>
            <person name="Huang B."/>
            <person name="Lee V."/>
            <person name="Espinosa-Alvarez O."/>
            <person name="Ortiz P.A."/>
            <person name="Costa-Martins A.G."/>
            <person name="Teixeira M.M."/>
            <person name="Buck G.A."/>
        </authorList>
    </citation>
    <scope>NUCLEOTIDE SEQUENCE [LARGE SCALE GENOMIC DNA]</scope>
    <source>
        <strain evidence="3 4">025E</strain>
    </source>
</reference>
<evidence type="ECO:0000256" key="2">
    <source>
        <dbReference type="SAM" id="SignalP"/>
    </source>
</evidence>
<feature type="compositionally biased region" description="Low complexity" evidence="1">
    <location>
        <begin position="216"/>
        <end position="230"/>
    </location>
</feature>
<dbReference type="Proteomes" id="UP000284403">
    <property type="component" value="Unassembled WGS sequence"/>
</dbReference>
<dbReference type="PROSITE" id="PS51257">
    <property type="entry name" value="PROKAR_LIPOPROTEIN"/>
    <property type="match status" value="1"/>
</dbReference>
<feature type="compositionally biased region" description="Gly residues" evidence="1">
    <location>
        <begin position="393"/>
        <end position="403"/>
    </location>
</feature>
<dbReference type="RefSeq" id="XP_029223794.1">
    <property type="nucleotide sequence ID" value="XM_029376087.1"/>
</dbReference>
<dbReference type="EMBL" id="MKKU01001053">
    <property type="protein sequence ID" value="RNE98230.1"/>
    <property type="molecule type" value="Genomic_DNA"/>
</dbReference>
<gene>
    <name evidence="3" type="ORF">Tco025E_09266</name>
</gene>
<feature type="compositionally biased region" description="Basic and acidic residues" evidence="1">
    <location>
        <begin position="198"/>
        <end position="215"/>
    </location>
</feature>
<evidence type="ECO:0000256" key="1">
    <source>
        <dbReference type="SAM" id="MobiDB-lite"/>
    </source>
</evidence>
<dbReference type="GeneID" id="40322877"/>
<name>A0A422MYI8_9TRYP</name>
<keyword evidence="2" id="KW-0732">Signal</keyword>
<feature type="compositionally biased region" description="Low complexity" evidence="1">
    <location>
        <begin position="496"/>
        <end position="517"/>
    </location>
</feature>
<keyword evidence="4" id="KW-1185">Reference proteome</keyword>
<feature type="region of interest" description="Disordered" evidence="1">
    <location>
        <begin position="188"/>
        <end position="532"/>
    </location>
</feature>
<evidence type="ECO:0000313" key="4">
    <source>
        <dbReference type="Proteomes" id="UP000284403"/>
    </source>
</evidence>
<organism evidence="3 4">
    <name type="scientific">Trypanosoma conorhini</name>
    <dbReference type="NCBI Taxonomy" id="83891"/>
    <lineage>
        <taxon>Eukaryota</taxon>
        <taxon>Discoba</taxon>
        <taxon>Euglenozoa</taxon>
        <taxon>Kinetoplastea</taxon>
        <taxon>Metakinetoplastina</taxon>
        <taxon>Trypanosomatida</taxon>
        <taxon>Trypanosomatidae</taxon>
        <taxon>Trypanosoma</taxon>
    </lineage>
</organism>
<proteinExistence type="predicted"/>
<protein>
    <recommendedName>
        <fullName evidence="5">Mucin-like glycoprotein</fullName>
    </recommendedName>
</protein>
<feature type="chain" id="PRO_5019019005" description="Mucin-like glycoprotein" evidence="2">
    <location>
        <begin position="31"/>
        <end position="557"/>
    </location>
</feature>
<feature type="compositionally biased region" description="Low complexity" evidence="1">
    <location>
        <begin position="417"/>
        <end position="462"/>
    </location>
</feature>
<evidence type="ECO:0000313" key="3">
    <source>
        <dbReference type="EMBL" id="RNE98230.1"/>
    </source>
</evidence>
<accession>A0A422MYI8</accession>
<comment type="caution">
    <text evidence="3">The sequence shown here is derived from an EMBL/GenBank/DDBJ whole genome shotgun (WGS) entry which is preliminary data.</text>
</comment>
<feature type="compositionally biased region" description="Polar residues" evidence="1">
    <location>
        <begin position="324"/>
        <end position="335"/>
    </location>
</feature>
<evidence type="ECO:0008006" key="5">
    <source>
        <dbReference type="Google" id="ProtNLM"/>
    </source>
</evidence>
<feature type="signal peptide" evidence="2">
    <location>
        <begin position="1"/>
        <end position="30"/>
    </location>
</feature>
<feature type="compositionally biased region" description="Gly residues" evidence="1">
    <location>
        <begin position="289"/>
        <end position="300"/>
    </location>
</feature>
<dbReference type="AlphaFoldDB" id="A0A422MYI8"/>
<feature type="compositionally biased region" description="Low complexity" evidence="1">
    <location>
        <begin position="350"/>
        <end position="387"/>
    </location>
</feature>